<reference evidence="6" key="1">
    <citation type="submission" date="2023-03" db="EMBL/GenBank/DDBJ databases">
        <title>MT1 and MT2 Draft Genomes of Novel Species.</title>
        <authorList>
            <person name="Venkateswaran K."/>
        </authorList>
    </citation>
    <scope>NUCLEOTIDE SEQUENCE</scope>
    <source>
        <strain evidence="6">F6_8S_P_1A</strain>
    </source>
</reference>
<keyword evidence="1" id="KW-0805">Transcription regulation</keyword>
<name>A0ABT8J1C8_9MICO</name>
<evidence type="ECO:0000256" key="1">
    <source>
        <dbReference type="ARBA" id="ARBA00023015"/>
    </source>
</evidence>
<dbReference type="Gene3D" id="1.10.357.10">
    <property type="entry name" value="Tetracycline Repressor, domain 2"/>
    <property type="match status" value="1"/>
</dbReference>
<dbReference type="PANTHER" id="PTHR30055">
    <property type="entry name" value="HTH-TYPE TRANSCRIPTIONAL REGULATOR RUTR"/>
    <property type="match status" value="1"/>
</dbReference>
<evidence type="ECO:0000313" key="7">
    <source>
        <dbReference type="Proteomes" id="UP001174210"/>
    </source>
</evidence>
<evidence type="ECO:0000313" key="6">
    <source>
        <dbReference type="EMBL" id="MDN4598898.1"/>
    </source>
</evidence>
<dbReference type="InterPro" id="IPR050109">
    <property type="entry name" value="HTH-type_TetR-like_transc_reg"/>
</dbReference>
<feature type="domain" description="HTH tetR-type" evidence="5">
    <location>
        <begin position="15"/>
        <end position="75"/>
    </location>
</feature>
<sequence length="201" mass="21472">MASPVARPSGRPRVEELEGRILEATQDLLMDAGYGGTTIAAVAERAHCGKSAIYRRWETKVDLVVAAVRASQVQLEMPDTGSLRDDLVAVAMHFAGGDGRAGRILASLLTAIGTDSNLYEAAYRDVGQPPVRALIAIIERWIERGVVSPAVPVGLIAGIVPTAAFGSVVLRKQYLDEPAVRELIDFVILPALGRPVPDRPL</sequence>
<dbReference type="InterPro" id="IPR009057">
    <property type="entry name" value="Homeodomain-like_sf"/>
</dbReference>
<dbReference type="Gene3D" id="1.10.10.60">
    <property type="entry name" value="Homeodomain-like"/>
    <property type="match status" value="1"/>
</dbReference>
<dbReference type="Pfam" id="PF16859">
    <property type="entry name" value="TetR_C_11"/>
    <property type="match status" value="1"/>
</dbReference>
<evidence type="ECO:0000256" key="3">
    <source>
        <dbReference type="ARBA" id="ARBA00023163"/>
    </source>
</evidence>
<evidence type="ECO:0000256" key="2">
    <source>
        <dbReference type="ARBA" id="ARBA00023125"/>
    </source>
</evidence>
<accession>A0ABT8J1C8</accession>
<feature type="DNA-binding region" description="H-T-H motif" evidence="4">
    <location>
        <begin position="38"/>
        <end position="57"/>
    </location>
</feature>
<comment type="caution">
    <text evidence="6">The sequence shown here is derived from an EMBL/GenBank/DDBJ whole genome shotgun (WGS) entry which is preliminary data.</text>
</comment>
<dbReference type="InterPro" id="IPR036271">
    <property type="entry name" value="Tet_transcr_reg_TetR-rel_C_sf"/>
</dbReference>
<evidence type="ECO:0000259" key="5">
    <source>
        <dbReference type="PROSITE" id="PS50977"/>
    </source>
</evidence>
<gene>
    <name evidence="6" type="ORF">P5G59_17225</name>
</gene>
<dbReference type="EMBL" id="JAROCB010000005">
    <property type="protein sequence ID" value="MDN4598898.1"/>
    <property type="molecule type" value="Genomic_DNA"/>
</dbReference>
<dbReference type="Pfam" id="PF00440">
    <property type="entry name" value="TetR_N"/>
    <property type="match status" value="1"/>
</dbReference>
<dbReference type="InterPro" id="IPR001647">
    <property type="entry name" value="HTH_TetR"/>
</dbReference>
<keyword evidence="7" id="KW-1185">Reference proteome</keyword>
<proteinExistence type="predicted"/>
<dbReference type="PANTHER" id="PTHR30055:SF148">
    <property type="entry name" value="TETR-FAMILY TRANSCRIPTIONAL REGULATOR"/>
    <property type="match status" value="1"/>
</dbReference>
<dbReference type="SUPFAM" id="SSF48498">
    <property type="entry name" value="Tetracyclin repressor-like, C-terminal domain"/>
    <property type="match status" value="1"/>
</dbReference>
<dbReference type="Proteomes" id="UP001174210">
    <property type="component" value="Unassembled WGS sequence"/>
</dbReference>
<keyword evidence="2 4" id="KW-0238">DNA-binding</keyword>
<protein>
    <submittedName>
        <fullName evidence="6">TetR/AcrR family transcriptional regulator</fullName>
    </submittedName>
</protein>
<evidence type="ECO:0000256" key="4">
    <source>
        <dbReference type="PROSITE-ProRule" id="PRU00335"/>
    </source>
</evidence>
<organism evidence="6 7">
    <name type="scientific">Leifsonia virtsii</name>
    <dbReference type="NCBI Taxonomy" id="3035915"/>
    <lineage>
        <taxon>Bacteria</taxon>
        <taxon>Bacillati</taxon>
        <taxon>Actinomycetota</taxon>
        <taxon>Actinomycetes</taxon>
        <taxon>Micrococcales</taxon>
        <taxon>Microbacteriaceae</taxon>
        <taxon>Leifsonia</taxon>
    </lineage>
</organism>
<dbReference type="SUPFAM" id="SSF46689">
    <property type="entry name" value="Homeodomain-like"/>
    <property type="match status" value="1"/>
</dbReference>
<dbReference type="PROSITE" id="PS50977">
    <property type="entry name" value="HTH_TETR_2"/>
    <property type="match status" value="1"/>
</dbReference>
<dbReference type="RefSeq" id="WP_301220246.1">
    <property type="nucleotide sequence ID" value="NZ_JAROCB010000005.1"/>
</dbReference>
<dbReference type="PRINTS" id="PR00455">
    <property type="entry name" value="HTHTETR"/>
</dbReference>
<keyword evidence="3" id="KW-0804">Transcription</keyword>
<dbReference type="InterPro" id="IPR011075">
    <property type="entry name" value="TetR_C"/>
</dbReference>